<dbReference type="EMBL" id="CP101471">
    <property type="protein sequence ID" value="UTT52340.1"/>
    <property type="molecule type" value="Genomic_DNA"/>
</dbReference>
<protein>
    <submittedName>
        <fullName evidence="1">DUF4279 domain-containing protein</fullName>
    </submittedName>
</protein>
<accession>A0ACD4B4A3</accession>
<proteinExistence type="predicted"/>
<keyword evidence="2" id="KW-1185">Reference proteome</keyword>
<reference evidence="1" key="1">
    <citation type="submission" date="2022-07" db="EMBL/GenBank/DDBJ databases">
        <title>Complete genome of DND4.</title>
        <authorList>
            <person name="Cao G."/>
        </authorList>
    </citation>
    <scope>NUCLEOTIDE SEQUENCE</scope>
    <source>
        <strain evidence="1">DND4</strain>
    </source>
</reference>
<sequence>MIQWGRATFTVLSETTDPDVVTQLLGLDPSEVWRKGEMLRSGRVRTHHGWSLDVGALDNTEIDQTGTRPLRELLDRCTAAAGRVADLPEDCEARIWWSASSDSAQGGFVLPFEVAAQIGELGVDVYATVYLAEGDESDD</sequence>
<name>A0ACD4B4A3_MICMQ</name>
<gene>
    <name evidence="1" type="ORF">NMQ05_14845</name>
</gene>
<evidence type="ECO:0000313" key="2">
    <source>
        <dbReference type="Proteomes" id="UP001060245"/>
    </source>
</evidence>
<dbReference type="Proteomes" id="UP001060245">
    <property type="component" value="Chromosome"/>
</dbReference>
<evidence type="ECO:0000313" key="1">
    <source>
        <dbReference type="EMBL" id="UTT52340.1"/>
    </source>
</evidence>
<organism evidence="1 2">
    <name type="scientific">Microbacterium maritypicum</name>
    <name type="common">Microbacterium liquefaciens</name>
    <dbReference type="NCBI Taxonomy" id="33918"/>
    <lineage>
        <taxon>Bacteria</taxon>
        <taxon>Bacillati</taxon>
        <taxon>Actinomycetota</taxon>
        <taxon>Actinomycetes</taxon>
        <taxon>Micrococcales</taxon>
        <taxon>Microbacteriaceae</taxon>
        <taxon>Microbacterium</taxon>
    </lineage>
</organism>